<protein>
    <submittedName>
        <fullName evidence="1">Uncharacterized protein</fullName>
    </submittedName>
</protein>
<evidence type="ECO:0000313" key="2">
    <source>
        <dbReference type="Proteomes" id="UP000647860"/>
    </source>
</evidence>
<accession>A0ABQ4I7K3</accession>
<sequence length="131" mass="14728">MATVTFVDESTAGARTPAWALQIFEERLTLRELIRRRIHQEVAEYNAATSAPRRLLVQPTSTERALNGDLVQRSHRRVDAARQVALAEEAFGRNGFVVLVGDRQVEELDEEVDLRRDTEVTFLKLVALVGG</sequence>
<comment type="caution">
    <text evidence="1">The sequence shown here is derived from an EMBL/GenBank/DDBJ whole genome shotgun (WGS) entry which is preliminary data.</text>
</comment>
<reference evidence="1 2" key="1">
    <citation type="submission" date="2021-01" db="EMBL/GenBank/DDBJ databases">
        <title>Whole genome shotgun sequence of Verrucosispora gifhornensis NBRC 16317.</title>
        <authorList>
            <person name="Komaki H."/>
            <person name="Tamura T."/>
        </authorList>
    </citation>
    <scope>NUCLEOTIDE SEQUENCE [LARGE SCALE GENOMIC DNA]</scope>
    <source>
        <strain evidence="1 2">NBRC 16317</strain>
    </source>
</reference>
<keyword evidence="2" id="KW-1185">Reference proteome</keyword>
<dbReference type="Proteomes" id="UP000647860">
    <property type="component" value="Unassembled WGS sequence"/>
</dbReference>
<organism evidence="1 2">
    <name type="scientific">Micromonospora gifhornensis</name>
    <dbReference type="NCBI Taxonomy" id="84594"/>
    <lineage>
        <taxon>Bacteria</taxon>
        <taxon>Bacillati</taxon>
        <taxon>Actinomycetota</taxon>
        <taxon>Actinomycetes</taxon>
        <taxon>Micromonosporales</taxon>
        <taxon>Micromonosporaceae</taxon>
        <taxon>Micromonospora</taxon>
    </lineage>
</organism>
<evidence type="ECO:0000313" key="1">
    <source>
        <dbReference type="EMBL" id="GIJ13882.1"/>
    </source>
</evidence>
<name>A0ABQ4I7K3_9ACTN</name>
<dbReference type="EMBL" id="BOPA01000005">
    <property type="protein sequence ID" value="GIJ13882.1"/>
    <property type="molecule type" value="Genomic_DNA"/>
</dbReference>
<gene>
    <name evidence="1" type="ORF">Vgi01_05660</name>
</gene>
<proteinExistence type="predicted"/>